<evidence type="ECO:0000256" key="4">
    <source>
        <dbReference type="ARBA" id="ARBA00023136"/>
    </source>
</evidence>
<keyword evidence="3 5" id="KW-1133">Transmembrane helix</keyword>
<dbReference type="Pfam" id="PF06305">
    <property type="entry name" value="LapA_dom"/>
    <property type="match status" value="1"/>
</dbReference>
<feature type="transmembrane region" description="Helical" evidence="5">
    <location>
        <begin position="50"/>
        <end position="73"/>
    </location>
</feature>
<evidence type="ECO:0000313" key="7">
    <source>
        <dbReference type="EMBL" id="MDR7322591.1"/>
    </source>
</evidence>
<keyword evidence="2 5" id="KW-0812">Transmembrane</keyword>
<evidence type="ECO:0000313" key="8">
    <source>
        <dbReference type="Proteomes" id="UP001183629"/>
    </source>
</evidence>
<feature type="transmembrane region" description="Helical" evidence="5">
    <location>
        <begin position="12"/>
        <end position="30"/>
    </location>
</feature>
<evidence type="ECO:0000256" key="2">
    <source>
        <dbReference type="ARBA" id="ARBA00022692"/>
    </source>
</evidence>
<evidence type="ECO:0000256" key="5">
    <source>
        <dbReference type="SAM" id="Phobius"/>
    </source>
</evidence>
<gene>
    <name evidence="7" type="ORF">J2S44_002841</name>
</gene>
<feature type="domain" description="Lipopolysaccharide assembly protein A" evidence="6">
    <location>
        <begin position="31"/>
        <end position="81"/>
    </location>
</feature>
<comment type="caution">
    <text evidence="7">The sequence shown here is derived from an EMBL/GenBank/DDBJ whole genome shotgun (WGS) entry which is preliminary data.</text>
</comment>
<evidence type="ECO:0000259" key="6">
    <source>
        <dbReference type="Pfam" id="PF06305"/>
    </source>
</evidence>
<dbReference type="InterPro" id="IPR010445">
    <property type="entry name" value="LapA_dom"/>
</dbReference>
<accession>A0AAE3ZNP9</accession>
<dbReference type="EMBL" id="JAVDYC010000001">
    <property type="protein sequence ID" value="MDR7322591.1"/>
    <property type="molecule type" value="Genomic_DNA"/>
</dbReference>
<reference evidence="7 8" key="1">
    <citation type="submission" date="2023-07" db="EMBL/GenBank/DDBJ databases">
        <title>Sequencing the genomes of 1000 actinobacteria strains.</title>
        <authorList>
            <person name="Klenk H.-P."/>
        </authorList>
    </citation>
    <scope>NUCLEOTIDE SEQUENCE [LARGE SCALE GENOMIC DNA]</scope>
    <source>
        <strain evidence="7 8">DSM 44711</strain>
    </source>
</reference>
<evidence type="ECO:0000256" key="1">
    <source>
        <dbReference type="ARBA" id="ARBA00022475"/>
    </source>
</evidence>
<protein>
    <submittedName>
        <fullName evidence="7">Integral membrane protein</fullName>
    </submittedName>
</protein>
<name>A0AAE3ZNP9_9ACTN</name>
<proteinExistence type="predicted"/>
<dbReference type="RefSeq" id="WP_310413208.1">
    <property type="nucleotide sequence ID" value="NZ_JAVDYC010000001.1"/>
</dbReference>
<dbReference type="AlphaFoldDB" id="A0AAE3ZNP9"/>
<keyword evidence="1" id="KW-1003">Cell membrane</keyword>
<keyword evidence="8" id="KW-1185">Reference proteome</keyword>
<evidence type="ECO:0000256" key="3">
    <source>
        <dbReference type="ARBA" id="ARBA00022989"/>
    </source>
</evidence>
<dbReference type="Proteomes" id="UP001183629">
    <property type="component" value="Unassembled WGS sequence"/>
</dbReference>
<organism evidence="7 8">
    <name type="scientific">Catenuloplanes niger</name>
    <dbReference type="NCBI Taxonomy" id="587534"/>
    <lineage>
        <taxon>Bacteria</taxon>
        <taxon>Bacillati</taxon>
        <taxon>Actinomycetota</taxon>
        <taxon>Actinomycetes</taxon>
        <taxon>Micromonosporales</taxon>
        <taxon>Micromonosporaceae</taxon>
        <taxon>Catenuloplanes</taxon>
    </lineage>
</organism>
<sequence>MARPRTRTGATWFGVCVAALLLVVLTVFMLQNTGDVEVSFLAWQGTVPLALALLTAAVGTAILTMAIGTARIAQLRRANRKI</sequence>
<keyword evidence="4 5" id="KW-0472">Membrane</keyword>
<dbReference type="GO" id="GO:0005886">
    <property type="term" value="C:plasma membrane"/>
    <property type="evidence" value="ECO:0007669"/>
    <property type="project" value="InterPro"/>
</dbReference>